<dbReference type="GeneID" id="17310342"/>
<gene>
    <name evidence="2" type="ORF">GUITHDRAFT_160957</name>
</gene>
<dbReference type="GO" id="GO:0044877">
    <property type="term" value="F:protein-containing complex binding"/>
    <property type="evidence" value="ECO:0007669"/>
    <property type="project" value="TreeGrafter"/>
</dbReference>
<dbReference type="STRING" id="905079.L1JZU0"/>
<dbReference type="OMA" id="PEDQFTN"/>
<name>L1JZU0_GUITC</name>
<reference evidence="4" key="2">
    <citation type="submission" date="2012-11" db="EMBL/GenBank/DDBJ databases">
        <authorList>
            <person name="Kuo A."/>
            <person name="Curtis B.A."/>
            <person name="Tanifuji G."/>
            <person name="Burki F."/>
            <person name="Gruber A."/>
            <person name="Irimia M."/>
            <person name="Maruyama S."/>
            <person name="Arias M.C."/>
            <person name="Ball S.G."/>
            <person name="Gile G.H."/>
            <person name="Hirakawa Y."/>
            <person name="Hopkins J.F."/>
            <person name="Rensing S.A."/>
            <person name="Schmutz J."/>
            <person name="Symeonidi A."/>
            <person name="Elias M."/>
            <person name="Eveleigh R.J."/>
            <person name="Herman E.K."/>
            <person name="Klute M.J."/>
            <person name="Nakayama T."/>
            <person name="Obornik M."/>
            <person name="Reyes-Prieto A."/>
            <person name="Armbrust E.V."/>
            <person name="Aves S.J."/>
            <person name="Beiko R.G."/>
            <person name="Coutinho P."/>
            <person name="Dacks J.B."/>
            <person name="Durnford D.G."/>
            <person name="Fast N.M."/>
            <person name="Green B.R."/>
            <person name="Grisdale C."/>
            <person name="Hempe F."/>
            <person name="Henrissat B."/>
            <person name="Hoppner M.P."/>
            <person name="Ishida K.-I."/>
            <person name="Kim E."/>
            <person name="Koreny L."/>
            <person name="Kroth P.G."/>
            <person name="Liu Y."/>
            <person name="Malik S.-B."/>
            <person name="Maier U.G."/>
            <person name="McRose D."/>
            <person name="Mock T."/>
            <person name="Neilson J.A."/>
            <person name="Onodera N.T."/>
            <person name="Poole A.M."/>
            <person name="Pritham E.J."/>
            <person name="Richards T.A."/>
            <person name="Rocap G."/>
            <person name="Roy S.W."/>
            <person name="Sarai C."/>
            <person name="Schaack S."/>
            <person name="Shirato S."/>
            <person name="Slamovits C.H."/>
            <person name="Spencer D.F."/>
            <person name="Suzuki S."/>
            <person name="Worden A.Z."/>
            <person name="Zauner S."/>
            <person name="Barry K."/>
            <person name="Bell C."/>
            <person name="Bharti A.K."/>
            <person name="Crow J.A."/>
            <person name="Grimwood J."/>
            <person name="Kramer R."/>
            <person name="Lindquist E."/>
            <person name="Lucas S."/>
            <person name="Salamov A."/>
            <person name="McFadden G.I."/>
            <person name="Lane C.E."/>
            <person name="Keeling P.J."/>
            <person name="Gray M.W."/>
            <person name="Grigoriev I.V."/>
            <person name="Archibald J.M."/>
        </authorList>
    </citation>
    <scope>NUCLEOTIDE SEQUENCE</scope>
    <source>
        <strain evidence="4">CCMP2712</strain>
    </source>
</reference>
<feature type="domain" description="NAD-dependent epimerase/dehydratase" evidence="1">
    <location>
        <begin position="40"/>
        <end position="235"/>
    </location>
</feature>
<dbReference type="KEGG" id="gtt:GUITHDRAFT_160957"/>
<reference evidence="2 4" key="1">
    <citation type="journal article" date="2012" name="Nature">
        <title>Algal genomes reveal evolutionary mosaicism and the fate of nucleomorphs.</title>
        <authorList>
            <consortium name="DOE Joint Genome Institute"/>
            <person name="Curtis B.A."/>
            <person name="Tanifuji G."/>
            <person name="Burki F."/>
            <person name="Gruber A."/>
            <person name="Irimia M."/>
            <person name="Maruyama S."/>
            <person name="Arias M.C."/>
            <person name="Ball S.G."/>
            <person name="Gile G.H."/>
            <person name="Hirakawa Y."/>
            <person name="Hopkins J.F."/>
            <person name="Kuo A."/>
            <person name="Rensing S.A."/>
            <person name="Schmutz J."/>
            <person name="Symeonidi A."/>
            <person name="Elias M."/>
            <person name="Eveleigh R.J."/>
            <person name="Herman E.K."/>
            <person name="Klute M.J."/>
            <person name="Nakayama T."/>
            <person name="Obornik M."/>
            <person name="Reyes-Prieto A."/>
            <person name="Armbrust E.V."/>
            <person name="Aves S.J."/>
            <person name="Beiko R.G."/>
            <person name="Coutinho P."/>
            <person name="Dacks J.B."/>
            <person name="Durnford D.G."/>
            <person name="Fast N.M."/>
            <person name="Green B.R."/>
            <person name="Grisdale C.J."/>
            <person name="Hempel F."/>
            <person name="Henrissat B."/>
            <person name="Hoppner M.P."/>
            <person name="Ishida K."/>
            <person name="Kim E."/>
            <person name="Koreny L."/>
            <person name="Kroth P.G."/>
            <person name="Liu Y."/>
            <person name="Malik S.B."/>
            <person name="Maier U.G."/>
            <person name="McRose D."/>
            <person name="Mock T."/>
            <person name="Neilson J.A."/>
            <person name="Onodera N.T."/>
            <person name="Poole A.M."/>
            <person name="Pritham E.J."/>
            <person name="Richards T.A."/>
            <person name="Rocap G."/>
            <person name="Roy S.W."/>
            <person name="Sarai C."/>
            <person name="Schaack S."/>
            <person name="Shirato S."/>
            <person name="Slamovits C.H."/>
            <person name="Spencer D.F."/>
            <person name="Suzuki S."/>
            <person name="Worden A.Z."/>
            <person name="Zauner S."/>
            <person name="Barry K."/>
            <person name="Bell C."/>
            <person name="Bharti A.K."/>
            <person name="Crow J.A."/>
            <person name="Grimwood J."/>
            <person name="Kramer R."/>
            <person name="Lindquist E."/>
            <person name="Lucas S."/>
            <person name="Salamov A."/>
            <person name="McFadden G.I."/>
            <person name="Lane C.E."/>
            <person name="Keeling P.J."/>
            <person name="Gray M.W."/>
            <person name="Grigoriev I.V."/>
            <person name="Archibald J.M."/>
        </authorList>
    </citation>
    <scope>NUCLEOTIDE SEQUENCE</scope>
    <source>
        <strain evidence="2 4">CCMP2712</strain>
    </source>
</reference>
<dbReference type="InterPro" id="IPR001509">
    <property type="entry name" value="Epimerase_deHydtase"/>
</dbReference>
<organism evidence="2">
    <name type="scientific">Guillardia theta (strain CCMP2712)</name>
    <name type="common">Cryptophyte</name>
    <dbReference type="NCBI Taxonomy" id="905079"/>
    <lineage>
        <taxon>Eukaryota</taxon>
        <taxon>Cryptophyceae</taxon>
        <taxon>Pyrenomonadales</taxon>
        <taxon>Geminigeraceae</taxon>
        <taxon>Guillardia</taxon>
    </lineage>
</organism>
<dbReference type="SUPFAM" id="SSF51735">
    <property type="entry name" value="NAD(P)-binding Rossmann-fold domains"/>
    <property type="match status" value="1"/>
</dbReference>
<dbReference type="CDD" id="cd05271">
    <property type="entry name" value="NDUFA9_like_SDR_a"/>
    <property type="match status" value="1"/>
</dbReference>
<evidence type="ECO:0000313" key="4">
    <source>
        <dbReference type="Proteomes" id="UP000011087"/>
    </source>
</evidence>
<sequence>MLSVARRSGRSVFTQTKRFISTEVLSLRGGRSSVTGVVATVFGSTGFVARYVVNKLGRVGTQCVVPHRIYSEDRGRHLKVMGDLGMIVPMPFHARDPESIAECVKESDVVINLMGKQEKTFNFDFFGSNVEAVSTLAKISKECGVPRFIHLSSVAADEQSESTWLRCKALGEKAVLDYYPNAAILRSNVIFGEEDKFLNNMAKWARIYGYVPIIGSGKNIVHPIYVDDVAEAIRACTYDDSYDGQIVELNGPEAWTLPDIANWVRETCWIAETSRIRRFPDLSEYLPESLKHLSPHNMVGGITDSYLGLWPSDVFGPMSMLGIRGDFRALNCNSWTVNKRLPQIDSFDIVPTKFTEIAPEYLRNYRPGGHFSVLHKKEDVL</sequence>
<dbReference type="RefSeq" id="XP_005840852.1">
    <property type="nucleotide sequence ID" value="XM_005840795.1"/>
</dbReference>
<dbReference type="InterPro" id="IPR051207">
    <property type="entry name" value="ComplexI_NDUFA9_subunit"/>
</dbReference>
<dbReference type="PaxDb" id="55529-EKX53872"/>
<dbReference type="AlphaFoldDB" id="L1JZU0"/>
<protein>
    <recommendedName>
        <fullName evidence="1">NAD-dependent epimerase/dehydratase domain-containing protein</fullName>
    </recommendedName>
</protein>
<evidence type="ECO:0000259" key="1">
    <source>
        <dbReference type="Pfam" id="PF01370"/>
    </source>
</evidence>
<evidence type="ECO:0000313" key="2">
    <source>
        <dbReference type="EMBL" id="EKX53872.1"/>
    </source>
</evidence>
<dbReference type="HOGENOM" id="CLU_007383_6_4_1"/>
<dbReference type="InterPro" id="IPR036291">
    <property type="entry name" value="NAD(P)-bd_dom_sf"/>
</dbReference>
<proteinExistence type="predicted"/>
<dbReference type="Proteomes" id="UP000011087">
    <property type="component" value="Unassembled WGS sequence"/>
</dbReference>
<dbReference type="EnsemblProtists" id="EKX53872">
    <property type="protein sequence ID" value="EKX53872"/>
    <property type="gene ID" value="GUITHDRAFT_160957"/>
</dbReference>
<evidence type="ECO:0000313" key="3">
    <source>
        <dbReference type="EnsemblProtists" id="EKX53872"/>
    </source>
</evidence>
<dbReference type="OrthoDB" id="275457at2759"/>
<dbReference type="Gene3D" id="3.40.50.720">
    <property type="entry name" value="NAD(P)-binding Rossmann-like Domain"/>
    <property type="match status" value="1"/>
</dbReference>
<dbReference type="PANTHER" id="PTHR12126">
    <property type="entry name" value="NADH-UBIQUINONE OXIDOREDUCTASE 39 KDA SUBUNIT-RELATED"/>
    <property type="match status" value="1"/>
</dbReference>
<reference evidence="3" key="3">
    <citation type="submission" date="2015-06" db="UniProtKB">
        <authorList>
            <consortium name="EnsemblProtists"/>
        </authorList>
    </citation>
    <scope>IDENTIFICATION</scope>
</reference>
<dbReference type="PANTHER" id="PTHR12126:SF11">
    <property type="entry name" value="NADH DEHYDROGENASE [UBIQUINONE] 1 ALPHA SUBCOMPLEX SUBUNIT 9, MITOCHONDRIAL"/>
    <property type="match status" value="1"/>
</dbReference>
<dbReference type="Pfam" id="PF01370">
    <property type="entry name" value="Epimerase"/>
    <property type="match status" value="1"/>
</dbReference>
<dbReference type="eggNOG" id="KOG2865">
    <property type="taxonomic scope" value="Eukaryota"/>
</dbReference>
<accession>L1JZU0</accession>
<dbReference type="GO" id="GO:0005739">
    <property type="term" value="C:mitochondrion"/>
    <property type="evidence" value="ECO:0007669"/>
    <property type="project" value="TreeGrafter"/>
</dbReference>
<dbReference type="EMBL" id="JH992969">
    <property type="protein sequence ID" value="EKX53872.1"/>
    <property type="molecule type" value="Genomic_DNA"/>
</dbReference>
<keyword evidence="4" id="KW-1185">Reference proteome</keyword>